<sequence length="117" mass="14092">MKFEVELKQVVHVEFKDLELAEKYFVGEDAEHATVFFESEHLSEVAKHLSYTFNLCSTYYEDGKWMKFIEGFDKFIRHEIWTGDCWTWQFISDTDEYGVIILIEEQELEVDYVQEIK</sequence>
<evidence type="ECO:0000313" key="1">
    <source>
        <dbReference type="EMBL" id="QCQ58459.1"/>
    </source>
</evidence>
<dbReference type="Proteomes" id="UP000302808">
    <property type="component" value="Segment"/>
</dbReference>
<evidence type="ECO:0000313" key="2">
    <source>
        <dbReference type="Proteomes" id="UP000302808"/>
    </source>
</evidence>
<name>A0A4P8MZ34_9CAUD</name>
<accession>A0A4P8MZ34</accession>
<proteinExistence type="predicted"/>
<reference evidence="1 2" key="1">
    <citation type="submission" date="2019-03" db="EMBL/GenBank/DDBJ databases">
        <title>Genomic and seasonal variations among aquatic phages infecting the Baltic Sea Gammaproteobacteria Rheinheimera sp. bal341.</title>
        <authorList>
            <person name="Nilsson E."/>
            <person name="Li K."/>
            <person name="Fridlund J."/>
            <person name="Sulcius S."/>
            <person name="Bunse C."/>
            <person name="Karlsson C.M.G."/>
            <person name="Lindh M."/>
            <person name="Lundin D."/>
            <person name="Pinhassi J."/>
            <person name="Holmfeldt K."/>
        </authorList>
    </citation>
    <scope>NUCLEOTIDE SEQUENCE [LARGE SCALE GENOMIC DNA]</scope>
</reference>
<dbReference type="EMBL" id="MK719705">
    <property type="protein sequence ID" value="QCQ58459.1"/>
    <property type="molecule type" value="Genomic_DNA"/>
</dbReference>
<organism evidence="1 2">
    <name type="scientific">Rheinheimera phage vB_RspM_Barba3A</name>
    <dbReference type="NCBI Taxonomy" id="2565687"/>
    <lineage>
        <taxon>Viruses</taxon>
        <taxon>Duplodnaviria</taxon>
        <taxon>Heunggongvirae</taxon>
        <taxon>Uroviricota</taxon>
        <taxon>Caudoviricetes</taxon>
        <taxon>Barbavirus</taxon>
        <taxon>Barbavirus barba18A</taxon>
    </lineage>
</organism>
<protein>
    <submittedName>
        <fullName evidence="1">Uncharacterized protein</fullName>
    </submittedName>
</protein>
<gene>
    <name evidence="1" type="ORF">Barba3A_gp065</name>
</gene>